<dbReference type="VEuPathDB" id="TriTrypDB:TvY486_0303010"/>
<proteinExistence type="predicted"/>
<keyword evidence="1" id="KW-0732">Signal</keyword>
<sequence>MLWSLLSCGLFSLYPQSHPACIFFLPTVSHSATTYKGIKVALVVPELTTTLPVGRSRQTVSVELLFPGALKGIRRAGRGERGRVGLRTPFLSVVSVVFQLVCGVFIPFAQMIKLDPHHRTRVLPIEEFLLRLRKCRPTSNSTSRTHSGDGIMVDALTSGVPSSLCAAESPSFTLEPSQYNFIDFSGAPPSGSAPVGRYFPMLPSIDSEVPQPRSEMCSLQVGYASTGINTVGVVFTENCLLGGRGHFHVPAEAAETESLEARAYECGDNDLGLPNLVNTVSGRKRRRGTE</sequence>
<gene>
    <name evidence="2" type="ORF">TVY486_0303010</name>
</gene>
<feature type="signal peptide" evidence="1">
    <location>
        <begin position="1"/>
        <end position="19"/>
    </location>
</feature>
<dbReference type="AlphaFoldDB" id="G0TT33"/>
<name>G0TT33_TRYVY</name>
<evidence type="ECO:0000313" key="2">
    <source>
        <dbReference type="EMBL" id="CCC47114.1"/>
    </source>
</evidence>
<evidence type="ECO:0000256" key="1">
    <source>
        <dbReference type="SAM" id="SignalP"/>
    </source>
</evidence>
<feature type="chain" id="PRO_5003409715" evidence="1">
    <location>
        <begin position="20"/>
        <end position="290"/>
    </location>
</feature>
<organism evidence="2">
    <name type="scientific">Trypanosoma vivax (strain Y486)</name>
    <dbReference type="NCBI Taxonomy" id="1055687"/>
    <lineage>
        <taxon>Eukaryota</taxon>
        <taxon>Discoba</taxon>
        <taxon>Euglenozoa</taxon>
        <taxon>Kinetoplastea</taxon>
        <taxon>Metakinetoplastina</taxon>
        <taxon>Trypanosomatida</taxon>
        <taxon>Trypanosomatidae</taxon>
        <taxon>Trypanosoma</taxon>
        <taxon>Duttonella</taxon>
    </lineage>
</organism>
<dbReference type="EMBL" id="HE573019">
    <property type="protein sequence ID" value="CCC47114.1"/>
    <property type="molecule type" value="Genomic_DNA"/>
</dbReference>
<reference evidence="2" key="1">
    <citation type="journal article" date="2012" name="Proc. Natl. Acad. Sci. U.S.A.">
        <title>Antigenic diversity is generated by distinct evolutionary mechanisms in African trypanosome species.</title>
        <authorList>
            <person name="Jackson A.P."/>
            <person name="Berry A."/>
            <person name="Aslett M."/>
            <person name="Allison H.C."/>
            <person name="Burton P."/>
            <person name="Vavrova-Anderson J."/>
            <person name="Brown R."/>
            <person name="Browne H."/>
            <person name="Corton N."/>
            <person name="Hauser H."/>
            <person name="Gamble J."/>
            <person name="Gilderthorp R."/>
            <person name="Marcello L."/>
            <person name="McQuillan J."/>
            <person name="Otto T.D."/>
            <person name="Quail M.A."/>
            <person name="Sanders M.J."/>
            <person name="van Tonder A."/>
            <person name="Ginger M.L."/>
            <person name="Field M.C."/>
            <person name="Barry J.D."/>
            <person name="Hertz-Fowler C."/>
            <person name="Berriman M."/>
        </authorList>
    </citation>
    <scope>NUCLEOTIDE SEQUENCE</scope>
    <source>
        <strain evidence="2">Y486</strain>
    </source>
</reference>
<accession>G0TT33</accession>
<protein>
    <submittedName>
        <fullName evidence="2">Uncharacterized protein</fullName>
    </submittedName>
</protein>